<sequence length="332" mass="38235">MKSEVLLEDADKYKKYNEFNTVHIPDDYEDSFSEALYAVSYDSKIKNLCGKLAGSLEIISQSKVITGYDTSEQCGYLHFWLYYELSKIFRDNNEQTNTQVTIRNIFTGWSDFNKKISNYTCSARFSDGVSMDKWIKGKLLHDYFKNFDYISNAQAFKDKKCEAYNKYINHINTLYKNFKDKSYFSYNIYRYLRSYTSDKYDPAKLISKLECKNDKPTTDSLPHESAPFGVKIEQADSATELQREDTQSGISSTDSNSSSIVGSSVSLIGMFILFFSAYRFTPLGPWIYGKILKSEKIQNNIDNVTNALLDNNSEYMDINPNSSSFHVAYNPT</sequence>
<dbReference type="InterPro" id="IPR008780">
    <property type="entry name" value="Plasmodium_Vir"/>
</dbReference>
<protein>
    <submittedName>
        <fullName evidence="1">PIR Superfamily Protein</fullName>
    </submittedName>
</protein>
<reference evidence="1" key="1">
    <citation type="submission" date="2016-05" db="EMBL/GenBank/DDBJ databases">
        <authorList>
            <person name="Lavstsen T."/>
            <person name="Jespersen J.S."/>
        </authorList>
    </citation>
    <scope>NUCLEOTIDE SEQUENCE [LARGE SCALE GENOMIC DNA]</scope>
</reference>
<evidence type="ECO:0000313" key="2">
    <source>
        <dbReference type="EMBL" id="SBT59090.1"/>
    </source>
</evidence>
<accession>A0A1A9ALK0</accession>
<proteinExistence type="predicted"/>
<dbReference type="Proteomes" id="UP000078550">
    <property type="component" value="Unassembled WGS sequence"/>
</dbReference>
<keyword evidence="4" id="KW-1185">Reference proteome</keyword>
<evidence type="ECO:0000313" key="3">
    <source>
        <dbReference type="Proteomes" id="UP000078550"/>
    </source>
</evidence>
<evidence type="ECO:0000313" key="4">
    <source>
        <dbReference type="Proteomes" id="UP000078555"/>
    </source>
</evidence>
<evidence type="ECO:0000313" key="1">
    <source>
        <dbReference type="EMBL" id="SBT57069.1"/>
    </source>
</evidence>
<reference evidence="3 4" key="2">
    <citation type="submission" date="2016-05" db="EMBL/GenBank/DDBJ databases">
        <authorList>
            <person name="Naeem Raeece"/>
        </authorList>
    </citation>
    <scope>NUCLEOTIDE SEQUENCE [LARGE SCALE GENOMIC DNA]</scope>
</reference>
<dbReference type="AlphaFoldDB" id="A0A1A9ALK0"/>
<dbReference type="EMBL" id="FLRE01002862">
    <property type="protein sequence ID" value="SBT59090.1"/>
    <property type="molecule type" value="Genomic_DNA"/>
</dbReference>
<gene>
    <name evidence="1" type="ORF">POVWA1_079930</name>
    <name evidence="2" type="ORF">POVWA2_091570</name>
</gene>
<organism evidence="1 4">
    <name type="scientific">Plasmodium ovale wallikeri</name>
    <dbReference type="NCBI Taxonomy" id="864142"/>
    <lineage>
        <taxon>Eukaryota</taxon>
        <taxon>Sar</taxon>
        <taxon>Alveolata</taxon>
        <taxon>Apicomplexa</taxon>
        <taxon>Aconoidasida</taxon>
        <taxon>Haemosporida</taxon>
        <taxon>Plasmodiidae</taxon>
        <taxon>Plasmodium</taxon>
        <taxon>Plasmodium (Plasmodium)</taxon>
    </lineage>
</organism>
<dbReference type="Proteomes" id="UP000078555">
    <property type="component" value="Unassembled WGS sequence"/>
</dbReference>
<name>A0A1A9ALK0_PLAOA</name>
<dbReference type="EMBL" id="FLRD01001352">
    <property type="protein sequence ID" value="SBT57069.1"/>
    <property type="molecule type" value="Genomic_DNA"/>
</dbReference>
<dbReference type="Pfam" id="PF05795">
    <property type="entry name" value="Plasmodium_Vir"/>
    <property type="match status" value="2"/>
</dbReference>